<gene>
    <name evidence="7" type="ORF">Asulf_01800</name>
</gene>
<proteinExistence type="inferred from homology"/>
<protein>
    <submittedName>
        <fullName evidence="7">NADH dehydrogenase subunit B</fullName>
    </submittedName>
</protein>
<dbReference type="GO" id="GO:0009060">
    <property type="term" value="P:aerobic respiration"/>
    <property type="evidence" value="ECO:0007669"/>
    <property type="project" value="TreeGrafter"/>
</dbReference>
<dbReference type="EMBL" id="CP005290">
    <property type="protein sequence ID" value="AGK61771.1"/>
    <property type="molecule type" value="Genomic_DNA"/>
</dbReference>
<keyword evidence="5" id="KW-0479">Metal-binding</keyword>
<dbReference type="HAMAP" id="MF_01356">
    <property type="entry name" value="NDH1_NuoB"/>
    <property type="match status" value="1"/>
</dbReference>
<dbReference type="PANTHER" id="PTHR11995">
    <property type="entry name" value="NADH DEHYDROGENASE"/>
    <property type="match status" value="1"/>
</dbReference>
<sequence length="167" mass="18990">MMLFMIRLDSLKDIVDANKLVRWLRSKSPWVFTFGLACCAIELMAMGAPRFDGVERFGMLARATPRQADVMIVSGWVTNKMAPVVRRLYEQMPEPKYVIAMGECAISGGPWFDSYNVVDGVDRIIPVDVYVPGCPPRPEALLDGIVKLRRMIREGKTRYDREFNGKK</sequence>
<dbReference type="GO" id="GO:0051539">
    <property type="term" value="F:4 iron, 4 sulfur cluster binding"/>
    <property type="evidence" value="ECO:0007669"/>
    <property type="project" value="UniProtKB-KW"/>
</dbReference>
<comment type="similarity">
    <text evidence="1 5">Belongs to the complex I 20 kDa subunit family.</text>
</comment>
<dbReference type="SUPFAM" id="SSF56770">
    <property type="entry name" value="HydA/Nqo6-like"/>
    <property type="match status" value="1"/>
</dbReference>
<keyword evidence="3" id="KW-1278">Translocase</keyword>
<dbReference type="Pfam" id="PF01058">
    <property type="entry name" value="Oxidored_q6"/>
    <property type="match status" value="1"/>
</dbReference>
<dbReference type="GO" id="GO:0045271">
    <property type="term" value="C:respiratory chain complex I"/>
    <property type="evidence" value="ECO:0007669"/>
    <property type="project" value="TreeGrafter"/>
</dbReference>
<dbReference type="NCBIfam" id="TIGR01957">
    <property type="entry name" value="nuoB_fam"/>
    <property type="match status" value="1"/>
</dbReference>
<keyword evidence="8" id="KW-1185">Reference proteome</keyword>
<dbReference type="PROSITE" id="PS01150">
    <property type="entry name" value="COMPLEX1_20K"/>
    <property type="match status" value="1"/>
</dbReference>
<feature type="domain" description="NADH:ubiquinone oxidoreductase-like 20kDa subunit" evidence="6">
    <location>
        <begin position="38"/>
        <end position="148"/>
    </location>
</feature>
<dbReference type="eggNOG" id="arCOG01554">
    <property type="taxonomic scope" value="Archaea"/>
</dbReference>
<dbReference type="NCBIfam" id="NF005012">
    <property type="entry name" value="PRK06411.1"/>
    <property type="match status" value="1"/>
</dbReference>
<dbReference type="InterPro" id="IPR006138">
    <property type="entry name" value="NADH_UQ_OxRdtase_20Kd_su"/>
</dbReference>
<evidence type="ECO:0000313" key="8">
    <source>
        <dbReference type="Proteomes" id="UP000013307"/>
    </source>
</evidence>
<reference evidence="7 8" key="1">
    <citation type="journal article" date="2013" name="Genome Announc.">
        <title>Complete Genome Sequence of the Thermophilic and Facultatively Chemolithoautotrophic Sulfate Reducer Archaeoglobus sulfaticallidus Strain PM70-1T.</title>
        <authorList>
            <person name="Stokke R."/>
            <person name="Hocking W.P."/>
            <person name="Steinsbu B.O."/>
            <person name="Steen I.H."/>
        </authorList>
    </citation>
    <scope>NUCLEOTIDE SEQUENCE [LARGE SCALE GENOMIC DNA]</scope>
    <source>
        <strain evidence="7">PM70-1</strain>
    </source>
</reference>
<dbReference type="OrthoDB" id="5740at2157"/>
<dbReference type="Gene3D" id="3.40.50.12280">
    <property type="match status" value="1"/>
</dbReference>
<keyword evidence="5" id="KW-0004">4Fe-4S</keyword>
<dbReference type="KEGG" id="ast:Asulf_01800"/>
<dbReference type="Proteomes" id="UP000013307">
    <property type="component" value="Chromosome"/>
</dbReference>
<dbReference type="GO" id="GO:0046872">
    <property type="term" value="F:metal ion binding"/>
    <property type="evidence" value="ECO:0007669"/>
    <property type="project" value="UniProtKB-KW"/>
</dbReference>
<keyword evidence="4 5" id="KW-0520">NAD</keyword>
<dbReference type="AlphaFoldDB" id="N0BMB8"/>
<evidence type="ECO:0000259" key="6">
    <source>
        <dbReference type="Pfam" id="PF01058"/>
    </source>
</evidence>
<keyword evidence="2" id="KW-0813">Transport</keyword>
<name>N0BMB8_9EURY</name>
<dbReference type="InterPro" id="IPR006137">
    <property type="entry name" value="NADH_UbQ_OxRdtase-like_20kDa"/>
</dbReference>
<dbReference type="GO" id="GO:0015990">
    <property type="term" value="P:electron transport coupled proton transport"/>
    <property type="evidence" value="ECO:0007669"/>
    <property type="project" value="TreeGrafter"/>
</dbReference>
<evidence type="ECO:0000256" key="5">
    <source>
        <dbReference type="RuleBase" id="RU004464"/>
    </source>
</evidence>
<dbReference type="STRING" id="387631.Asulf_01800"/>
<dbReference type="GO" id="GO:0008137">
    <property type="term" value="F:NADH dehydrogenase (ubiquinone) activity"/>
    <property type="evidence" value="ECO:0007669"/>
    <property type="project" value="InterPro"/>
</dbReference>
<keyword evidence="5" id="KW-0411">Iron-sulfur</keyword>
<dbReference type="FunFam" id="3.40.50.12280:FF:000002">
    <property type="entry name" value="NADH-quinone oxidoreductase subunit B"/>
    <property type="match status" value="1"/>
</dbReference>
<organism evidence="7 8">
    <name type="scientific">Archaeoglobus sulfaticallidus PM70-1</name>
    <dbReference type="NCBI Taxonomy" id="387631"/>
    <lineage>
        <taxon>Archaea</taxon>
        <taxon>Methanobacteriati</taxon>
        <taxon>Methanobacteriota</taxon>
        <taxon>Archaeoglobi</taxon>
        <taxon>Archaeoglobales</taxon>
        <taxon>Archaeoglobaceae</taxon>
        <taxon>Archaeoglobus</taxon>
    </lineage>
</organism>
<dbReference type="GO" id="GO:0048038">
    <property type="term" value="F:quinone binding"/>
    <property type="evidence" value="ECO:0007669"/>
    <property type="project" value="InterPro"/>
</dbReference>
<accession>N0BMB8</accession>
<evidence type="ECO:0000313" key="7">
    <source>
        <dbReference type="EMBL" id="AGK61771.1"/>
    </source>
</evidence>
<evidence type="ECO:0000256" key="3">
    <source>
        <dbReference type="ARBA" id="ARBA00022967"/>
    </source>
</evidence>
<keyword evidence="5" id="KW-0408">Iron</keyword>
<evidence type="ECO:0000256" key="1">
    <source>
        <dbReference type="ARBA" id="ARBA00009173"/>
    </source>
</evidence>
<dbReference type="HOGENOM" id="CLU_055737_7_0_2"/>
<dbReference type="PANTHER" id="PTHR11995:SF14">
    <property type="entry name" value="NADH DEHYDROGENASE [UBIQUINONE] IRON-SULFUR PROTEIN 7, MITOCHONDRIAL"/>
    <property type="match status" value="1"/>
</dbReference>
<evidence type="ECO:0000256" key="2">
    <source>
        <dbReference type="ARBA" id="ARBA00022448"/>
    </source>
</evidence>
<evidence type="ECO:0000256" key="4">
    <source>
        <dbReference type="ARBA" id="ARBA00023027"/>
    </source>
</evidence>